<reference evidence="2" key="1">
    <citation type="submission" date="2025-08" db="UniProtKB">
        <authorList>
            <consortium name="RefSeq"/>
        </authorList>
    </citation>
    <scope>IDENTIFICATION</scope>
</reference>
<organism evidence="1 2">
    <name type="scientific">Castor canadensis</name>
    <name type="common">American beaver</name>
    <dbReference type="NCBI Taxonomy" id="51338"/>
    <lineage>
        <taxon>Eukaryota</taxon>
        <taxon>Metazoa</taxon>
        <taxon>Chordata</taxon>
        <taxon>Craniata</taxon>
        <taxon>Vertebrata</taxon>
        <taxon>Euteleostomi</taxon>
        <taxon>Mammalia</taxon>
        <taxon>Eutheria</taxon>
        <taxon>Euarchontoglires</taxon>
        <taxon>Glires</taxon>
        <taxon>Rodentia</taxon>
        <taxon>Castorimorpha</taxon>
        <taxon>Castoridae</taxon>
        <taxon>Castor</taxon>
    </lineage>
</organism>
<proteinExistence type="predicted"/>
<evidence type="ECO:0000313" key="1">
    <source>
        <dbReference type="Proteomes" id="UP001732720"/>
    </source>
</evidence>
<protein>
    <submittedName>
        <fullName evidence="2">Uncharacterized protein</fullName>
    </submittedName>
</protein>
<name>A0AC58LV88_CASCN</name>
<keyword evidence="1" id="KW-1185">Reference proteome</keyword>
<dbReference type="RefSeq" id="XP_073921073.1">
    <property type="nucleotide sequence ID" value="XM_074064972.1"/>
</dbReference>
<evidence type="ECO:0000313" key="2">
    <source>
        <dbReference type="RefSeq" id="XP_073921073.1"/>
    </source>
</evidence>
<accession>A0AC58LV88</accession>
<dbReference type="Proteomes" id="UP001732720">
    <property type="component" value="Chromosome 1"/>
</dbReference>
<gene>
    <name evidence="2" type="primary">LOC141420672</name>
</gene>
<sequence>MVIRDFPLHPPSFSSPSGCHSNSAAAGNSHHGAITLPFPPPPMVAMATPTNYKNWAAISRAQLLQPCSLGTVNLAQERTLHKACFKPICFVICLQFGLPICVDLTFGAKTQEEVCLTRTGSRGPEPGPEALPPPQINAPALAWIKGELAFFFRKNAATILTSQAWWKLVSSLFTSSVTRCTATILPRLTPLDHLCQLTRVIFNQMMLQVHDYQPLSMGSNCTSQIYFPSSGVHP</sequence>